<proteinExistence type="predicted"/>
<keyword evidence="2" id="KW-0732">Signal</keyword>
<dbReference type="EMBL" id="MU006217">
    <property type="protein sequence ID" value="KAF2832313.1"/>
    <property type="molecule type" value="Genomic_DNA"/>
</dbReference>
<feature type="signal peptide" evidence="2">
    <location>
        <begin position="1"/>
        <end position="22"/>
    </location>
</feature>
<keyword evidence="4" id="KW-1185">Reference proteome</keyword>
<feature type="chain" id="PRO_5025342942" evidence="2">
    <location>
        <begin position="23"/>
        <end position="238"/>
    </location>
</feature>
<protein>
    <submittedName>
        <fullName evidence="3">Uncharacterized protein</fullName>
    </submittedName>
</protein>
<name>A0A6A7AGQ2_9PLEO</name>
<feature type="region of interest" description="Disordered" evidence="1">
    <location>
        <begin position="214"/>
        <end position="238"/>
    </location>
</feature>
<dbReference type="AlphaFoldDB" id="A0A6A7AGQ2"/>
<evidence type="ECO:0000313" key="4">
    <source>
        <dbReference type="Proteomes" id="UP000799424"/>
    </source>
</evidence>
<evidence type="ECO:0000256" key="1">
    <source>
        <dbReference type="SAM" id="MobiDB-lite"/>
    </source>
</evidence>
<evidence type="ECO:0000313" key="3">
    <source>
        <dbReference type="EMBL" id="KAF2832313.1"/>
    </source>
</evidence>
<reference evidence="3" key="1">
    <citation type="journal article" date="2020" name="Stud. Mycol.">
        <title>101 Dothideomycetes genomes: a test case for predicting lifestyles and emergence of pathogens.</title>
        <authorList>
            <person name="Haridas S."/>
            <person name="Albert R."/>
            <person name="Binder M."/>
            <person name="Bloem J."/>
            <person name="Labutti K."/>
            <person name="Salamov A."/>
            <person name="Andreopoulos B."/>
            <person name="Baker S."/>
            <person name="Barry K."/>
            <person name="Bills G."/>
            <person name="Bluhm B."/>
            <person name="Cannon C."/>
            <person name="Castanera R."/>
            <person name="Culley D."/>
            <person name="Daum C."/>
            <person name="Ezra D."/>
            <person name="Gonzalez J."/>
            <person name="Henrissat B."/>
            <person name="Kuo A."/>
            <person name="Liang C."/>
            <person name="Lipzen A."/>
            <person name="Lutzoni F."/>
            <person name="Magnuson J."/>
            <person name="Mondo S."/>
            <person name="Nolan M."/>
            <person name="Ohm R."/>
            <person name="Pangilinan J."/>
            <person name="Park H.-J."/>
            <person name="Ramirez L."/>
            <person name="Alfaro M."/>
            <person name="Sun H."/>
            <person name="Tritt A."/>
            <person name="Yoshinaga Y."/>
            <person name="Zwiers L.-H."/>
            <person name="Turgeon B."/>
            <person name="Goodwin S."/>
            <person name="Spatafora J."/>
            <person name="Crous P."/>
            <person name="Grigoriev I."/>
        </authorList>
    </citation>
    <scope>NUCLEOTIDE SEQUENCE</scope>
    <source>
        <strain evidence="3">CBS 113818</strain>
    </source>
</reference>
<dbReference type="Proteomes" id="UP000799424">
    <property type="component" value="Unassembled WGS sequence"/>
</dbReference>
<accession>A0A6A7AGQ2</accession>
<organism evidence="3 4">
    <name type="scientific">Ophiobolus disseminans</name>
    <dbReference type="NCBI Taxonomy" id="1469910"/>
    <lineage>
        <taxon>Eukaryota</taxon>
        <taxon>Fungi</taxon>
        <taxon>Dikarya</taxon>
        <taxon>Ascomycota</taxon>
        <taxon>Pezizomycotina</taxon>
        <taxon>Dothideomycetes</taxon>
        <taxon>Pleosporomycetidae</taxon>
        <taxon>Pleosporales</taxon>
        <taxon>Pleosporineae</taxon>
        <taxon>Phaeosphaeriaceae</taxon>
        <taxon>Ophiobolus</taxon>
    </lineage>
</organism>
<sequence>MKKDTIFSLVTIALLVVRKGFAEIRLELPELLLNSSHPAKEEDTPVPDYIEGIWPPEFPADDNMWKDFVCKGDNLMKAMQASDANAGQLFSSGLLSAQSVWMSSDALATWGWHLYRGDDSLKVNFLEDGDEPGHSLRAALAALGLPNMPSRDASIGLEVARVDHFDDHMSKPIDEQTYTVGEKVYRATGASLKITINTGVGAIIRLELKSPEFAGREDRTPPIDKSGMPGLQRASDIM</sequence>
<gene>
    <name evidence="3" type="ORF">CC86DRAFT_401084</name>
</gene>
<evidence type="ECO:0000256" key="2">
    <source>
        <dbReference type="SAM" id="SignalP"/>
    </source>
</evidence>
<dbReference type="OrthoDB" id="191139at2759"/>